<name>A0A7S3AWV2_9EUKA</name>
<dbReference type="EMBL" id="HBHX01029744">
    <property type="protein sequence ID" value="CAE0115880.1"/>
    <property type="molecule type" value="Transcribed_RNA"/>
</dbReference>
<proteinExistence type="predicted"/>
<sequence length="153" mass="16788">MHPTAAAYLGPDAVSGSVRLVLLEGKTIASLWYPSGMWHHDRCGPRLKCFVNLDEVGPEAHPMQLVPRTHSTVYYAYDINVQSRFSSAFVDANYGPPVEMVGDMGDGFCFDTNGIHSGKLSGTRARYVAIYEFHSARTEREFQANGVTAPFGA</sequence>
<reference evidence="1" key="1">
    <citation type="submission" date="2021-01" db="EMBL/GenBank/DDBJ databases">
        <authorList>
            <person name="Corre E."/>
            <person name="Pelletier E."/>
            <person name="Niang G."/>
            <person name="Scheremetjew M."/>
            <person name="Finn R."/>
            <person name="Kale V."/>
            <person name="Holt S."/>
            <person name="Cochrane G."/>
            <person name="Meng A."/>
            <person name="Brown T."/>
            <person name="Cohen L."/>
        </authorList>
    </citation>
    <scope>NUCLEOTIDE SEQUENCE</scope>
    <source>
        <strain evidence="1">CCMP281</strain>
    </source>
</reference>
<gene>
    <name evidence="1" type="ORF">HERI1096_LOCUS16565</name>
</gene>
<dbReference type="Gene3D" id="2.60.120.620">
    <property type="entry name" value="q2cbj1_9rhob like domain"/>
    <property type="match status" value="1"/>
</dbReference>
<dbReference type="AlphaFoldDB" id="A0A7S3AWV2"/>
<evidence type="ECO:0000313" key="1">
    <source>
        <dbReference type="EMBL" id="CAE0115880.1"/>
    </source>
</evidence>
<accession>A0A7S3AWV2</accession>
<protein>
    <submittedName>
        <fullName evidence="1">Uncharacterized protein</fullName>
    </submittedName>
</protein>
<organism evidence="1">
    <name type="scientific">Haptolina ericina</name>
    <dbReference type="NCBI Taxonomy" id="156174"/>
    <lineage>
        <taxon>Eukaryota</taxon>
        <taxon>Haptista</taxon>
        <taxon>Haptophyta</taxon>
        <taxon>Prymnesiophyceae</taxon>
        <taxon>Prymnesiales</taxon>
        <taxon>Prymnesiaceae</taxon>
        <taxon>Haptolina</taxon>
    </lineage>
</organism>
<dbReference type="SUPFAM" id="SSF51197">
    <property type="entry name" value="Clavaminate synthase-like"/>
    <property type="match status" value="1"/>
</dbReference>